<evidence type="ECO:0000313" key="3">
    <source>
        <dbReference type="Proteomes" id="UP000784435"/>
    </source>
</evidence>
<dbReference type="Proteomes" id="UP000784435">
    <property type="component" value="Unassembled WGS sequence"/>
</dbReference>
<dbReference type="GO" id="GO:0008410">
    <property type="term" value="F:CoA-transferase activity"/>
    <property type="evidence" value="ECO:0007669"/>
    <property type="project" value="InterPro"/>
</dbReference>
<reference evidence="2" key="1">
    <citation type="journal article" date="2021" name="PeerJ">
        <title>Extensive microbial diversity within the chicken gut microbiome revealed by metagenomics and culture.</title>
        <authorList>
            <person name="Gilroy R."/>
            <person name="Ravi A."/>
            <person name="Getino M."/>
            <person name="Pursley I."/>
            <person name="Horton D.L."/>
            <person name="Alikhan N.F."/>
            <person name="Baker D."/>
            <person name="Gharbi K."/>
            <person name="Hall N."/>
            <person name="Watson M."/>
            <person name="Adriaenssens E.M."/>
            <person name="Foster-Nyarko E."/>
            <person name="Jarju S."/>
            <person name="Secka A."/>
            <person name="Antonio M."/>
            <person name="Oren A."/>
            <person name="Chaudhuri R.R."/>
            <person name="La Ragione R."/>
            <person name="Hildebrand F."/>
            <person name="Pallen M.J."/>
        </authorList>
    </citation>
    <scope>NUCLEOTIDE SEQUENCE</scope>
    <source>
        <strain evidence="2">ChiGjej5B5-7349</strain>
    </source>
</reference>
<organism evidence="2 3">
    <name type="scientific">Brevibacterium senegalense</name>
    <dbReference type="NCBI Taxonomy" id="1033736"/>
    <lineage>
        <taxon>Bacteria</taxon>
        <taxon>Bacillati</taxon>
        <taxon>Actinomycetota</taxon>
        <taxon>Actinomycetes</taxon>
        <taxon>Micrococcales</taxon>
        <taxon>Brevibacteriaceae</taxon>
        <taxon>Brevibacterium</taxon>
    </lineage>
</organism>
<dbReference type="EMBL" id="DYUK01000161">
    <property type="protein sequence ID" value="HJG80262.1"/>
    <property type="molecule type" value="Genomic_DNA"/>
</dbReference>
<dbReference type="SMART" id="SM00882">
    <property type="entry name" value="CoA_trans"/>
    <property type="match status" value="1"/>
</dbReference>
<dbReference type="Pfam" id="PF01144">
    <property type="entry name" value="CoA_trans"/>
    <property type="match status" value="1"/>
</dbReference>
<evidence type="ECO:0000313" key="2">
    <source>
        <dbReference type="EMBL" id="HJG80262.1"/>
    </source>
</evidence>
<dbReference type="SUPFAM" id="SSF100950">
    <property type="entry name" value="NagB/RpiA/CoA transferase-like"/>
    <property type="match status" value="1"/>
</dbReference>
<evidence type="ECO:0000256" key="1">
    <source>
        <dbReference type="ARBA" id="ARBA00022679"/>
    </source>
</evidence>
<dbReference type="InterPro" id="IPR012792">
    <property type="entry name" value="3-oxoacid_CoA-transf_A"/>
</dbReference>
<dbReference type="InterPro" id="IPR004165">
    <property type="entry name" value="CoA_trans_fam_I"/>
</dbReference>
<dbReference type="AlphaFoldDB" id="A0A921SNV2"/>
<sequence>MIDKRIGGATQEEAADAALASVESGMTVMVGGFGVPGQPVELLEALHRNGADDLTIIANNAGTGDEGLAALIADGRVRKIICSFPRQRTAWHFIEKYRAGEIELEIVPQGTLAERVRAGGAGIGAFYVRTGYGTMLAEGKETAIIGGQGHVLEYALTADVSLTRAHRGDRWGNIAYRGSGINFAPAMSAASEVAIVQVEEIVELGEIDPGRVDTPGIHIDRVVHVPQPKYVDKEV</sequence>
<proteinExistence type="predicted"/>
<dbReference type="InterPro" id="IPR037171">
    <property type="entry name" value="NagB/RpiA_transferase-like"/>
</dbReference>
<reference evidence="2" key="2">
    <citation type="submission" date="2021-09" db="EMBL/GenBank/DDBJ databases">
        <authorList>
            <person name="Gilroy R."/>
        </authorList>
    </citation>
    <scope>NUCLEOTIDE SEQUENCE</scope>
    <source>
        <strain evidence="2">ChiGjej5B5-7349</strain>
    </source>
</reference>
<dbReference type="Gene3D" id="3.40.1080.10">
    <property type="entry name" value="Glutaconate Coenzyme A-transferase"/>
    <property type="match status" value="1"/>
</dbReference>
<keyword evidence="1" id="KW-0808">Transferase</keyword>
<gene>
    <name evidence="2" type="ORF">K8V08_07600</name>
</gene>
<protein>
    <submittedName>
        <fullName evidence="2">Malonate decarboxylase subunit alpha</fullName>
    </submittedName>
</protein>
<name>A0A921SNV2_9MICO</name>
<dbReference type="NCBIfam" id="TIGR02429">
    <property type="entry name" value="pcaI_scoA_fam"/>
    <property type="match status" value="1"/>
</dbReference>
<comment type="caution">
    <text evidence="2">The sequence shown here is derived from an EMBL/GenBank/DDBJ whole genome shotgun (WGS) entry which is preliminary data.</text>
</comment>
<dbReference type="PANTHER" id="PTHR13707">
    <property type="entry name" value="KETOACID-COENZYME A TRANSFERASE"/>
    <property type="match status" value="1"/>
</dbReference>
<dbReference type="PANTHER" id="PTHR13707:SF60">
    <property type="entry name" value="ACETATE COA-TRANSFERASE SUBUNIT ALPHA"/>
    <property type="match status" value="1"/>
</dbReference>
<accession>A0A921SNV2</accession>